<name>A0ACC1PLJ3_9PEZI</name>
<gene>
    <name evidence="1" type="ORF">NUW58_g1596</name>
</gene>
<keyword evidence="2" id="KW-1185">Reference proteome</keyword>
<protein>
    <submittedName>
        <fullName evidence="1">Uncharacterized protein</fullName>
    </submittedName>
</protein>
<comment type="caution">
    <text evidence="1">The sequence shown here is derived from an EMBL/GenBank/DDBJ whole genome shotgun (WGS) entry which is preliminary data.</text>
</comment>
<evidence type="ECO:0000313" key="1">
    <source>
        <dbReference type="EMBL" id="KAJ2994267.1"/>
    </source>
</evidence>
<organism evidence="1 2">
    <name type="scientific">Xylaria curta</name>
    <dbReference type="NCBI Taxonomy" id="42375"/>
    <lineage>
        <taxon>Eukaryota</taxon>
        <taxon>Fungi</taxon>
        <taxon>Dikarya</taxon>
        <taxon>Ascomycota</taxon>
        <taxon>Pezizomycotina</taxon>
        <taxon>Sordariomycetes</taxon>
        <taxon>Xylariomycetidae</taxon>
        <taxon>Xylariales</taxon>
        <taxon>Xylariaceae</taxon>
        <taxon>Xylaria</taxon>
    </lineage>
</organism>
<dbReference type="Proteomes" id="UP001143856">
    <property type="component" value="Unassembled WGS sequence"/>
</dbReference>
<proteinExistence type="predicted"/>
<reference evidence="1" key="1">
    <citation type="submission" date="2022-10" db="EMBL/GenBank/DDBJ databases">
        <title>Genome Sequence of Xylaria curta.</title>
        <authorList>
            <person name="Buettner E."/>
        </authorList>
    </citation>
    <scope>NUCLEOTIDE SEQUENCE</scope>
    <source>
        <strain evidence="1">Babe10</strain>
    </source>
</reference>
<dbReference type="EMBL" id="JAPDGR010000179">
    <property type="protein sequence ID" value="KAJ2994267.1"/>
    <property type="molecule type" value="Genomic_DNA"/>
</dbReference>
<evidence type="ECO:0000313" key="2">
    <source>
        <dbReference type="Proteomes" id="UP001143856"/>
    </source>
</evidence>
<sequence>MVSNDQGSKKSFLRGFPSLAAFIASDVDKSTLIFNRFDRLAARNLLYMQEELAELQAELEVFDVEDSQDTESKKAGRNLNEFKKKSPRRVELLREIRDKMKEYREALLAESHIAALPHPDKRTFKAFRGELFKWDRDFDRSLCIIGGRSKLLYDNSEELVTLRASEQQDKLSLFVEDYLGYFFREDPKNDTIKLYHASYVSGRSIATFVSYFSTLLAIALLVGAILVLYNVESPNQKLGFIALFTVLFAASVGLLTNARRAEVYGATAAYAAVLVVFVSGNIGGAMAS</sequence>
<accession>A0ACC1PLJ3</accession>